<dbReference type="Pfam" id="PF17132">
    <property type="entry name" value="Glyco_hydro_106"/>
    <property type="match status" value="1"/>
</dbReference>
<evidence type="ECO:0000256" key="1">
    <source>
        <dbReference type="ARBA" id="ARBA00022729"/>
    </source>
</evidence>
<evidence type="ECO:0000256" key="2">
    <source>
        <dbReference type="ARBA" id="ARBA00022801"/>
    </source>
</evidence>
<dbReference type="Proteomes" id="UP000474565">
    <property type="component" value="Unassembled WGS sequence"/>
</dbReference>
<dbReference type="PANTHER" id="PTHR43817">
    <property type="entry name" value="GLYCOSYL HYDROLASE"/>
    <property type="match status" value="1"/>
</dbReference>
<evidence type="ECO:0000256" key="3">
    <source>
        <dbReference type="SAM" id="SignalP"/>
    </source>
</evidence>
<feature type="chain" id="PRO_5026973323" evidence="3">
    <location>
        <begin position="21"/>
        <end position="1122"/>
    </location>
</feature>
<dbReference type="InterPro" id="IPR008979">
    <property type="entry name" value="Galactose-bd-like_sf"/>
</dbReference>
<dbReference type="PANTHER" id="PTHR43817:SF1">
    <property type="entry name" value="HYDROLASE, FAMILY 43, PUTATIVE (AFU_ORTHOLOGUE AFUA_3G01660)-RELATED"/>
    <property type="match status" value="1"/>
</dbReference>
<dbReference type="RefSeq" id="WP_161020165.1">
    <property type="nucleotide sequence ID" value="NZ_WWCP01000018.1"/>
</dbReference>
<keyword evidence="1 3" id="KW-0732">Signal</keyword>
<reference evidence="4 5" key="1">
    <citation type="submission" date="2019-12" db="EMBL/GenBank/DDBJ databases">
        <title>Novel species isolated from a subtropical stream in China.</title>
        <authorList>
            <person name="Lu H."/>
        </authorList>
    </citation>
    <scope>NUCLEOTIDE SEQUENCE [LARGE SCALE GENOMIC DNA]</scope>
    <source>
        <strain evidence="4 5">FT50W</strain>
    </source>
</reference>
<proteinExistence type="predicted"/>
<evidence type="ECO:0000313" key="4">
    <source>
        <dbReference type="EMBL" id="MYM83386.1"/>
    </source>
</evidence>
<keyword evidence="2 4" id="KW-0378">Hydrolase</keyword>
<name>A0A6L8MNE4_9BURK</name>
<gene>
    <name evidence="4" type="ORF">GTP44_15670</name>
</gene>
<dbReference type="Gene3D" id="2.60.120.260">
    <property type="entry name" value="Galactose-binding domain-like"/>
    <property type="match status" value="1"/>
</dbReference>
<sequence>MRIRRLCFALASLCSLPLLAAPLEEGFAQPPDSARPRVWWHWMDGNVTSSGILQDLQWMKRTGIGGMQQFDGNLHTPQVVAQRAVYGSAEWQSLLRVAATEAQRLGLEMAVASAPGWSETGGPWVRPEQAMKKLVWSELTIDGATQPQSLLLPQPPTVAGPYLDIAARLENPDAAPAPWFRDIAVLAVPAGAPTATPARILSRDHADVARQLSDGLLGDPVNLPLAADGQTWVTLSYSRPETFRALTLALPAARGFGAAPLPTVTLQASADGAHYTDIAPVPLSTAPQQTIAFPAHTAQHWRVRLQGAANSAAPPAAPGVLLPPFGQPATTVPLSEVTLHAEPRVHRAEEKAGYAAAPDYYAIDTPSGTDAPGAIAAGDIIDLSARMRADGHLDWTPPPGRWTVLRFGYTLTGKQNGPAPSEATGLEVDKLSATHVRDYLHTYLGKIEQAVGPDLIGQRGVRALLNDSIESGFQNWTDDMAAAFQSRRGYALTRWLPAITGRIVDSAAASDSFLWDFRRTIGELFSDSHYATIAREVHQRGMKVYGEALEDQRPQLGDDMDMRRHADVPMAAMWSVPAGGQPRPTFVADVQGAASVAHVWGQNLVAAESMTVFGQPWNATPRDLKKTADIEFALGVNRIVLHTSAHQPLDGVTPGMSLAPFLGQYFSRHETWADQARPWIDYLARSAYLLQQGRHVADIAYFYGEDAPITSLFGNAPNRDVPAGYAYDYVNLTALRQQLSVRGNQLLSRSGARYRVLYLGGSSNRMTLGALQRIVALARAGATVVGKRPQGTPSLADDRRTFERLADSLWGATGSRASVRRVGRGSVDGGGHLGAALARIKLAPSVQIKGAGDDVMVTQRHSGTHEIYFIANTGGATRTIEALFRDGHDSRQAPEIWQADSGCIAAAPHQRGADAAAVRLPLRLAPQQSLFVVFPRAATPGRAATLAEPTSWTTLDQPWQLRFAAGRGAPDDSIRLTQLQSWTQSPVPGIRYFSGTATYSTTISVGAGAPARVILDLGEVRDIARVRLNGKDAGIAWKPPYRIDLGQLLQAGDNRLEVDVTNPWQNRLIGDAQPGATSITNMRGVYDAQAPLRGSGLIGPVRLLTAPAASCLDGAVSSPLHF</sequence>
<dbReference type="SUPFAM" id="SSF49785">
    <property type="entry name" value="Galactose-binding domain-like"/>
    <property type="match status" value="1"/>
</dbReference>
<dbReference type="AlphaFoldDB" id="A0A6L8MNE4"/>
<evidence type="ECO:0000313" key="5">
    <source>
        <dbReference type="Proteomes" id="UP000474565"/>
    </source>
</evidence>
<feature type="signal peptide" evidence="3">
    <location>
        <begin position="1"/>
        <end position="20"/>
    </location>
</feature>
<protein>
    <submittedName>
        <fullName evidence="4">Glycoside hydrolase</fullName>
    </submittedName>
</protein>
<dbReference type="NCBIfam" id="NF045579">
    <property type="entry name" value="rhamnoside_JR"/>
    <property type="match status" value="1"/>
</dbReference>
<dbReference type="GO" id="GO:0016787">
    <property type="term" value="F:hydrolase activity"/>
    <property type="evidence" value="ECO:0007669"/>
    <property type="project" value="UniProtKB-KW"/>
</dbReference>
<comment type="caution">
    <text evidence="4">The sequence shown here is derived from an EMBL/GenBank/DDBJ whole genome shotgun (WGS) entry which is preliminary data.</text>
</comment>
<organism evidence="4 5">
    <name type="scientific">Duganella lactea</name>
    <dbReference type="NCBI Taxonomy" id="2692173"/>
    <lineage>
        <taxon>Bacteria</taxon>
        <taxon>Pseudomonadati</taxon>
        <taxon>Pseudomonadota</taxon>
        <taxon>Betaproteobacteria</taxon>
        <taxon>Burkholderiales</taxon>
        <taxon>Oxalobacteraceae</taxon>
        <taxon>Telluria group</taxon>
        <taxon>Duganella</taxon>
    </lineage>
</organism>
<dbReference type="EMBL" id="WWCP01000018">
    <property type="protein sequence ID" value="MYM83386.1"/>
    <property type="molecule type" value="Genomic_DNA"/>
</dbReference>
<accession>A0A6L8MNE4</accession>